<dbReference type="EMBL" id="LWLG01000007">
    <property type="protein sequence ID" value="OAQ20725.1"/>
    <property type="molecule type" value="Genomic_DNA"/>
</dbReference>
<keyword evidence="3" id="KW-0479">Metal-binding</keyword>
<sequence>MERTRLFSLPVKLNLVLNKVLLLICLFLFKAVSALGITITATNFPLYDLARRLAPEERIHLLIPPGADFHHFEPGFKDFRILYESDLILAVGTEPWLKRAELRKKTLFLTQDIEVENPHLWLDLEIVETFVQKLSRTLISLKPSEKVAFEKRAQEVLGEIENIRRELKTLATCQTKKVVILGHAALGYFLREAGLEEVALAGPHPEGEVPPRRLHETLELMKRENISVVFLLDPSFRKYLPLFQKKRRVRVFTLNPGLPLLPEDRNLDFFALLRKNLRNLKIGLCSSSLPNS</sequence>
<proteinExistence type="predicted"/>
<dbReference type="AlphaFoldDB" id="A0A179D3U3"/>
<dbReference type="GO" id="GO:0046872">
    <property type="term" value="F:metal ion binding"/>
    <property type="evidence" value="ECO:0007669"/>
    <property type="project" value="UniProtKB-KW"/>
</dbReference>
<dbReference type="SUPFAM" id="SSF53807">
    <property type="entry name" value="Helical backbone' metal receptor"/>
    <property type="match status" value="1"/>
</dbReference>
<evidence type="ECO:0000256" key="4">
    <source>
        <dbReference type="ARBA" id="ARBA00022729"/>
    </source>
</evidence>
<gene>
    <name evidence="5" type="ORF">TDIS_1181</name>
</gene>
<keyword evidence="2" id="KW-0813">Transport</keyword>
<evidence type="ECO:0000256" key="3">
    <source>
        <dbReference type="ARBA" id="ARBA00022723"/>
    </source>
</evidence>
<dbReference type="GO" id="GO:0030001">
    <property type="term" value="P:metal ion transport"/>
    <property type="evidence" value="ECO:0007669"/>
    <property type="project" value="InterPro"/>
</dbReference>
<name>A0A179D3U3_9BACT</name>
<dbReference type="OrthoDB" id="9785472at2"/>
<dbReference type="Gene3D" id="3.40.50.1980">
    <property type="entry name" value="Nitrogenase molybdenum iron protein domain"/>
    <property type="match status" value="2"/>
</dbReference>
<comment type="subcellular location">
    <subcellularLocation>
        <location evidence="1">Cell envelope</location>
    </subcellularLocation>
</comment>
<keyword evidence="4" id="KW-0732">Signal</keyword>
<organism evidence="5 6">
    <name type="scientific">Thermosulfurimonas dismutans</name>
    <dbReference type="NCBI Taxonomy" id="999894"/>
    <lineage>
        <taxon>Bacteria</taxon>
        <taxon>Pseudomonadati</taxon>
        <taxon>Thermodesulfobacteriota</taxon>
        <taxon>Thermodesulfobacteria</taxon>
        <taxon>Thermodesulfobacteriales</taxon>
        <taxon>Thermodesulfobacteriaceae</taxon>
        <taxon>Thermosulfurimonas</taxon>
    </lineage>
</organism>
<keyword evidence="6" id="KW-1185">Reference proteome</keyword>
<dbReference type="Pfam" id="PF01297">
    <property type="entry name" value="ZnuA"/>
    <property type="match status" value="1"/>
</dbReference>
<reference evidence="5 6" key="1">
    <citation type="submission" date="2016-04" db="EMBL/GenBank/DDBJ databases">
        <title>Genome analysis of Thermosulfurimonas dismutans, the first thermophilic sulfur-disproportionating bacterium of the phylum Thermodesulfobacteria.</title>
        <authorList>
            <person name="Mardanov A.V."/>
            <person name="Beletsky A.V."/>
            <person name="Kadnikov V.V."/>
            <person name="Slobodkin A.I."/>
            <person name="Ravin N.V."/>
        </authorList>
    </citation>
    <scope>NUCLEOTIDE SEQUENCE [LARGE SCALE GENOMIC DNA]</scope>
    <source>
        <strain evidence="5 6">S95</strain>
    </source>
</reference>
<dbReference type="Proteomes" id="UP000078390">
    <property type="component" value="Unassembled WGS sequence"/>
</dbReference>
<evidence type="ECO:0000256" key="1">
    <source>
        <dbReference type="ARBA" id="ARBA00004196"/>
    </source>
</evidence>
<dbReference type="PANTHER" id="PTHR42953">
    <property type="entry name" value="HIGH-AFFINITY ZINC UPTAKE SYSTEM PROTEIN ZNUA-RELATED"/>
    <property type="match status" value="1"/>
</dbReference>
<evidence type="ECO:0000313" key="6">
    <source>
        <dbReference type="Proteomes" id="UP000078390"/>
    </source>
</evidence>
<protein>
    <submittedName>
        <fullName evidence="5">Zinc ABC transporter, periplasmic-binding protein ZnuA</fullName>
    </submittedName>
</protein>
<accession>A0A179D3U3</accession>
<dbReference type="PANTHER" id="PTHR42953:SF1">
    <property type="entry name" value="METAL-BINDING PROTEIN HI_0362-RELATED"/>
    <property type="match status" value="1"/>
</dbReference>
<dbReference type="GO" id="GO:0030313">
    <property type="term" value="C:cell envelope"/>
    <property type="evidence" value="ECO:0007669"/>
    <property type="project" value="UniProtKB-SubCell"/>
</dbReference>
<dbReference type="InterPro" id="IPR006127">
    <property type="entry name" value="ZnuA-like"/>
</dbReference>
<evidence type="ECO:0000313" key="5">
    <source>
        <dbReference type="EMBL" id="OAQ20725.1"/>
    </source>
</evidence>
<comment type="caution">
    <text evidence="5">The sequence shown here is derived from an EMBL/GenBank/DDBJ whole genome shotgun (WGS) entry which is preliminary data.</text>
</comment>
<evidence type="ECO:0000256" key="2">
    <source>
        <dbReference type="ARBA" id="ARBA00022448"/>
    </source>
</evidence>
<dbReference type="STRING" id="999894.TDIS_1181"/>
<dbReference type="InterPro" id="IPR050492">
    <property type="entry name" value="Bact_metal-bind_prot9"/>
</dbReference>